<organism evidence="2 3">
    <name type="scientific">Knoellia sinensis KCTC 19936</name>
    <dbReference type="NCBI Taxonomy" id="1385520"/>
    <lineage>
        <taxon>Bacteria</taxon>
        <taxon>Bacillati</taxon>
        <taxon>Actinomycetota</taxon>
        <taxon>Actinomycetes</taxon>
        <taxon>Micrococcales</taxon>
        <taxon>Intrasporangiaceae</taxon>
        <taxon>Knoellia</taxon>
    </lineage>
</organism>
<dbReference type="Proteomes" id="UP000030002">
    <property type="component" value="Unassembled WGS sequence"/>
</dbReference>
<evidence type="ECO:0000259" key="1">
    <source>
        <dbReference type="Pfam" id="PF01370"/>
    </source>
</evidence>
<sequence length="260" mass="27105">MRIVVTGGSGDLGGRVVRVLRARGHEAVSASRRSGVDLSTGAGLEAVLDGADAVVHAAGSYVKPQSVDVAGARRIGESLSRLGSAAHVVSISIVGADLTHYPLYRAKVDSETALEVAGVPATIVRATQFHPVAALVGGAPRVGPVAFRLGDMRIQPVDIDWVAERLADHVTGPTPSGFTRATDLAGPTAYDLSTISALIAAHDGRKPPRMVRVPPIGGVMRGFSEGNNLPRPDVETGGKTFEEWLDAQPRPLPRAMHTAI</sequence>
<dbReference type="InterPro" id="IPR001509">
    <property type="entry name" value="Epimerase_deHydtase"/>
</dbReference>
<dbReference type="SUPFAM" id="SSF51735">
    <property type="entry name" value="NAD(P)-binding Rossmann-fold domains"/>
    <property type="match status" value="1"/>
</dbReference>
<proteinExistence type="predicted"/>
<dbReference type="OrthoDB" id="9771302at2"/>
<dbReference type="eggNOG" id="COG0702">
    <property type="taxonomic scope" value="Bacteria"/>
</dbReference>
<dbReference type="AlphaFoldDB" id="A0A0A0J4W7"/>
<dbReference type="InterPro" id="IPR036291">
    <property type="entry name" value="NAD(P)-bd_dom_sf"/>
</dbReference>
<dbReference type="Pfam" id="PF01370">
    <property type="entry name" value="Epimerase"/>
    <property type="match status" value="1"/>
</dbReference>
<gene>
    <name evidence="2" type="ORF">N802_18010</name>
</gene>
<evidence type="ECO:0000313" key="3">
    <source>
        <dbReference type="Proteomes" id="UP000030002"/>
    </source>
</evidence>
<dbReference type="RefSeq" id="WP_035915891.1">
    <property type="nucleotide sequence ID" value="NZ_AVPJ01000007.1"/>
</dbReference>
<protein>
    <recommendedName>
        <fullName evidence="1">NAD-dependent epimerase/dehydratase domain-containing protein</fullName>
    </recommendedName>
</protein>
<reference evidence="2 3" key="1">
    <citation type="submission" date="2013-08" db="EMBL/GenBank/DDBJ databases">
        <title>The genome sequence of Knoellia sinensis.</title>
        <authorList>
            <person name="Zhu W."/>
            <person name="Wang G."/>
        </authorList>
    </citation>
    <scope>NUCLEOTIDE SEQUENCE [LARGE SCALE GENOMIC DNA]</scope>
    <source>
        <strain evidence="2 3">KCTC 19936</strain>
    </source>
</reference>
<evidence type="ECO:0000313" key="2">
    <source>
        <dbReference type="EMBL" id="KGN32258.1"/>
    </source>
</evidence>
<keyword evidence="3" id="KW-1185">Reference proteome</keyword>
<dbReference type="Gene3D" id="3.40.50.720">
    <property type="entry name" value="NAD(P)-binding Rossmann-like Domain"/>
    <property type="match status" value="1"/>
</dbReference>
<comment type="caution">
    <text evidence="2">The sequence shown here is derived from an EMBL/GenBank/DDBJ whole genome shotgun (WGS) entry which is preliminary data.</text>
</comment>
<accession>A0A0A0J4W7</accession>
<feature type="domain" description="NAD-dependent epimerase/dehydratase" evidence="1">
    <location>
        <begin position="3"/>
        <end position="66"/>
    </location>
</feature>
<dbReference type="EMBL" id="AVPJ01000007">
    <property type="protein sequence ID" value="KGN32258.1"/>
    <property type="molecule type" value="Genomic_DNA"/>
</dbReference>
<name>A0A0A0J4W7_9MICO</name>
<dbReference type="STRING" id="1385520.N802_18010"/>